<dbReference type="Proteomes" id="UP001165366">
    <property type="component" value="Unassembled WGS sequence"/>
</dbReference>
<gene>
    <name evidence="1" type="ORF">L6773_17965</name>
</gene>
<reference evidence="1" key="1">
    <citation type="submission" date="2022-01" db="EMBL/GenBank/DDBJ databases">
        <authorList>
            <person name="Wang Y."/>
        </authorList>
    </citation>
    <scope>NUCLEOTIDE SEQUENCE</scope>
    <source>
        <strain evidence="1">WB101</strain>
    </source>
</reference>
<dbReference type="EMBL" id="JAKLWS010000033">
    <property type="protein sequence ID" value="MCG2590468.1"/>
    <property type="molecule type" value="Genomic_DNA"/>
</dbReference>
<keyword evidence="2" id="KW-1185">Reference proteome</keyword>
<dbReference type="SUPFAM" id="SSF54427">
    <property type="entry name" value="NTF2-like"/>
    <property type="match status" value="1"/>
</dbReference>
<dbReference type="RefSeq" id="WP_237855875.1">
    <property type="nucleotide sequence ID" value="NZ_JAKLWS010000033.1"/>
</dbReference>
<dbReference type="Gene3D" id="3.10.450.50">
    <property type="match status" value="1"/>
</dbReference>
<comment type="caution">
    <text evidence="1">The sequence shown here is derived from an EMBL/GenBank/DDBJ whole genome shotgun (WGS) entry which is preliminary data.</text>
</comment>
<evidence type="ECO:0000313" key="2">
    <source>
        <dbReference type="Proteomes" id="UP001165366"/>
    </source>
</evidence>
<protein>
    <submittedName>
        <fullName evidence="1">Ester cyclase</fullName>
    </submittedName>
</protein>
<reference evidence="1" key="2">
    <citation type="submission" date="2024-05" db="EMBL/GenBank/DDBJ databases">
        <title>Rhodohalobacter halophilus gen. nov., sp. nov., a moderately halophilic member of the family Balneolaceae.</title>
        <authorList>
            <person name="Xia J."/>
        </authorList>
    </citation>
    <scope>NUCLEOTIDE SEQUENCE</scope>
    <source>
        <strain evidence="1">WB101</strain>
    </source>
</reference>
<name>A0ABS9KHY9_9BACT</name>
<organism evidence="1 2">
    <name type="scientific">Rhodohalobacter sulfatireducens</name>
    <dbReference type="NCBI Taxonomy" id="2911366"/>
    <lineage>
        <taxon>Bacteria</taxon>
        <taxon>Pseudomonadati</taxon>
        <taxon>Balneolota</taxon>
        <taxon>Balneolia</taxon>
        <taxon>Balneolales</taxon>
        <taxon>Balneolaceae</taxon>
        <taxon>Rhodohalobacter</taxon>
    </lineage>
</organism>
<dbReference type="Pfam" id="PF07366">
    <property type="entry name" value="SnoaL"/>
    <property type="match status" value="1"/>
</dbReference>
<dbReference type="InterPro" id="IPR032710">
    <property type="entry name" value="NTF2-like_dom_sf"/>
</dbReference>
<evidence type="ECO:0000313" key="1">
    <source>
        <dbReference type="EMBL" id="MCG2590468.1"/>
    </source>
</evidence>
<sequence>MEIKLEEVIPSEDIEGATIIWEYNGTHENGNLFGVESSGKKVTVRGMTFLKCENGKVIEEKGIVDNLSLLMQLGALG</sequence>
<accession>A0ABS9KHY9</accession>
<proteinExistence type="predicted"/>
<dbReference type="InterPro" id="IPR009959">
    <property type="entry name" value="Cyclase_SnoaL-like"/>
</dbReference>